<dbReference type="WBParaSite" id="ALUE_0000269001-mRNA-1">
    <property type="protein sequence ID" value="ALUE_0000269001-mRNA-1"/>
    <property type="gene ID" value="ALUE_0000269001"/>
</dbReference>
<proteinExistence type="predicted"/>
<evidence type="ECO:0000313" key="1">
    <source>
        <dbReference type="Proteomes" id="UP000036681"/>
    </source>
</evidence>
<dbReference type="AlphaFoldDB" id="A0A0M3HME5"/>
<name>A0A0M3HME5_ASCLU</name>
<evidence type="ECO:0000313" key="2">
    <source>
        <dbReference type="WBParaSite" id="ALUE_0000269001-mRNA-1"/>
    </source>
</evidence>
<dbReference type="Proteomes" id="UP000036681">
    <property type="component" value="Unplaced"/>
</dbReference>
<organism evidence="1 2">
    <name type="scientific">Ascaris lumbricoides</name>
    <name type="common">Giant roundworm</name>
    <dbReference type="NCBI Taxonomy" id="6252"/>
    <lineage>
        <taxon>Eukaryota</taxon>
        <taxon>Metazoa</taxon>
        <taxon>Ecdysozoa</taxon>
        <taxon>Nematoda</taxon>
        <taxon>Chromadorea</taxon>
        <taxon>Rhabditida</taxon>
        <taxon>Spirurina</taxon>
        <taxon>Ascaridomorpha</taxon>
        <taxon>Ascaridoidea</taxon>
        <taxon>Ascarididae</taxon>
        <taxon>Ascaris</taxon>
    </lineage>
</organism>
<accession>A0A0M3HME5</accession>
<protein>
    <submittedName>
        <fullName evidence="2">Uncharacterized protein</fullName>
    </submittedName>
</protein>
<reference evidence="2" key="1">
    <citation type="submission" date="2017-02" db="UniProtKB">
        <authorList>
            <consortium name="WormBaseParasite"/>
        </authorList>
    </citation>
    <scope>IDENTIFICATION</scope>
</reference>
<keyword evidence="1" id="KW-1185">Reference proteome</keyword>
<sequence>MSGNEGLSFIQNASSLQWSQFRYAIESERWVSDDHSVLTQLPKLPSTRLEMAIDKGSSKYSFSELITKNSNELFCKKTNSST</sequence>